<organism evidence="2 3">
    <name type="scientific">Trichoglossum hirsutum</name>
    <dbReference type="NCBI Taxonomy" id="265104"/>
    <lineage>
        <taxon>Eukaryota</taxon>
        <taxon>Fungi</taxon>
        <taxon>Dikarya</taxon>
        <taxon>Ascomycota</taxon>
        <taxon>Pezizomycotina</taxon>
        <taxon>Geoglossomycetes</taxon>
        <taxon>Geoglossales</taxon>
        <taxon>Geoglossaceae</taxon>
        <taxon>Trichoglossum</taxon>
    </lineage>
</organism>
<dbReference type="Proteomes" id="UP000750711">
    <property type="component" value="Unassembled WGS sequence"/>
</dbReference>
<reference evidence="2" key="1">
    <citation type="submission" date="2021-03" db="EMBL/GenBank/DDBJ databases">
        <title>Comparative genomics and phylogenomic investigation of the class Geoglossomycetes provide insights into ecological specialization and systematics.</title>
        <authorList>
            <person name="Melie T."/>
            <person name="Pirro S."/>
            <person name="Miller A.N."/>
            <person name="Quandt A."/>
        </authorList>
    </citation>
    <scope>NUCLEOTIDE SEQUENCE</scope>
    <source>
        <strain evidence="2">CAQ_001_2017</strain>
    </source>
</reference>
<sequence>MMRLAGVLSLVLTLFAAIASPSQYSPFYPALVHEPRLERRGARALYILEKRQGGCPANYNACSNLNAPGACCVSNTNCQLDTAGHVACCPKGAACTGSINVGTQLGSTTGGIVVTASPGSSGGFIVPATTTALVPTQPTAAAGITTPPPVSNQYYVFPAIPTSFLNAAACSTAWSGCQVEYQKCTAQLAGRTDGITISAPGAGITIAGASTTVGAVVSNLNGISICQTLSQQACYGLQIMNCPVYNGVAGGAATICGPAMYGIGVGFALGIAGQQIIG</sequence>
<dbReference type="EMBL" id="JAGHQM010003489">
    <property type="protein sequence ID" value="KAH0543537.1"/>
    <property type="molecule type" value="Genomic_DNA"/>
</dbReference>
<protein>
    <recommendedName>
        <fullName evidence="4">Hydrophobin</fullName>
    </recommendedName>
</protein>
<proteinExistence type="predicted"/>
<feature type="chain" id="PRO_5040230425" description="Hydrophobin" evidence="1">
    <location>
        <begin position="25"/>
        <end position="278"/>
    </location>
</feature>
<gene>
    <name evidence="2" type="ORF">GP486_008569</name>
</gene>
<evidence type="ECO:0000313" key="3">
    <source>
        <dbReference type="Proteomes" id="UP000750711"/>
    </source>
</evidence>
<evidence type="ECO:0000313" key="2">
    <source>
        <dbReference type="EMBL" id="KAH0543537.1"/>
    </source>
</evidence>
<name>A0A9P8KZG5_9PEZI</name>
<comment type="caution">
    <text evidence="2">The sequence shown here is derived from an EMBL/GenBank/DDBJ whole genome shotgun (WGS) entry which is preliminary data.</text>
</comment>
<keyword evidence="3" id="KW-1185">Reference proteome</keyword>
<evidence type="ECO:0008006" key="4">
    <source>
        <dbReference type="Google" id="ProtNLM"/>
    </source>
</evidence>
<accession>A0A9P8KZG5</accession>
<dbReference type="PANTHER" id="PTHR39599">
    <property type="entry name" value="GPI-ANCHORED PROTEIN (EUROFUNG)-RELATED-RELATED"/>
    <property type="match status" value="1"/>
</dbReference>
<keyword evidence="1" id="KW-0732">Signal</keyword>
<dbReference type="PANTHER" id="PTHR39599:SF1">
    <property type="entry name" value="GPI-ANCHORED PROTEIN (EUROFUNG)"/>
    <property type="match status" value="1"/>
</dbReference>
<evidence type="ECO:0000256" key="1">
    <source>
        <dbReference type="SAM" id="SignalP"/>
    </source>
</evidence>
<feature type="signal peptide" evidence="1">
    <location>
        <begin position="1"/>
        <end position="24"/>
    </location>
</feature>
<dbReference type="AlphaFoldDB" id="A0A9P8KZG5"/>